<evidence type="ECO:0000256" key="4">
    <source>
        <dbReference type="ARBA" id="ARBA00022989"/>
    </source>
</evidence>
<evidence type="ECO:0000313" key="8">
    <source>
        <dbReference type="EMBL" id="TCS94791.1"/>
    </source>
</evidence>
<keyword evidence="3 6" id="KW-0812">Transmembrane</keyword>
<dbReference type="Pfam" id="PF03772">
    <property type="entry name" value="Competence"/>
    <property type="match status" value="1"/>
</dbReference>
<dbReference type="NCBIfam" id="TIGR00361">
    <property type="entry name" value="ComEC_Rec2"/>
    <property type="match status" value="1"/>
</dbReference>
<evidence type="ECO:0000256" key="3">
    <source>
        <dbReference type="ARBA" id="ARBA00022692"/>
    </source>
</evidence>
<evidence type="ECO:0000256" key="2">
    <source>
        <dbReference type="ARBA" id="ARBA00022475"/>
    </source>
</evidence>
<feature type="transmembrane region" description="Helical" evidence="6">
    <location>
        <begin position="296"/>
        <end position="322"/>
    </location>
</feature>
<feature type="transmembrane region" description="Helical" evidence="6">
    <location>
        <begin position="254"/>
        <end position="276"/>
    </location>
</feature>
<dbReference type="EMBL" id="SMAG01000003">
    <property type="protein sequence ID" value="TCS94791.1"/>
    <property type="molecule type" value="Genomic_DNA"/>
</dbReference>
<dbReference type="GO" id="GO:0030420">
    <property type="term" value="P:establishment of competence for transformation"/>
    <property type="evidence" value="ECO:0007669"/>
    <property type="project" value="InterPro"/>
</dbReference>
<feature type="transmembrane region" description="Helical" evidence="6">
    <location>
        <begin position="408"/>
        <end position="426"/>
    </location>
</feature>
<feature type="transmembrane region" description="Helical" evidence="6">
    <location>
        <begin position="28"/>
        <end position="46"/>
    </location>
</feature>
<feature type="transmembrane region" description="Helical" evidence="6">
    <location>
        <begin position="52"/>
        <end position="70"/>
    </location>
</feature>
<organism evidence="8 9">
    <name type="scientific">Hazenella coriacea</name>
    <dbReference type="NCBI Taxonomy" id="1179467"/>
    <lineage>
        <taxon>Bacteria</taxon>
        <taxon>Bacillati</taxon>
        <taxon>Bacillota</taxon>
        <taxon>Bacilli</taxon>
        <taxon>Bacillales</taxon>
        <taxon>Thermoactinomycetaceae</taxon>
        <taxon>Hazenella</taxon>
    </lineage>
</organism>
<dbReference type="OrthoDB" id="9761531at2"/>
<dbReference type="SMART" id="SM00849">
    <property type="entry name" value="Lactamase_B"/>
    <property type="match status" value="1"/>
</dbReference>
<dbReference type="Pfam" id="PF00753">
    <property type="entry name" value="Lactamase_B"/>
    <property type="match status" value="1"/>
</dbReference>
<dbReference type="NCBIfam" id="TIGR00360">
    <property type="entry name" value="ComEC_N-term"/>
    <property type="match status" value="1"/>
</dbReference>
<dbReference type="Gene3D" id="3.60.15.10">
    <property type="entry name" value="Ribonuclease Z/Hydroxyacylglutathione hydrolase-like"/>
    <property type="match status" value="1"/>
</dbReference>
<dbReference type="InterPro" id="IPR001279">
    <property type="entry name" value="Metallo-B-lactamas"/>
</dbReference>
<evidence type="ECO:0000256" key="5">
    <source>
        <dbReference type="ARBA" id="ARBA00023136"/>
    </source>
</evidence>
<dbReference type="RefSeq" id="WP_131924176.1">
    <property type="nucleotide sequence ID" value="NZ_SMAG01000003.1"/>
</dbReference>
<dbReference type="PANTHER" id="PTHR30619">
    <property type="entry name" value="DNA INTERNALIZATION/COMPETENCE PROTEIN COMEC/REC2"/>
    <property type="match status" value="1"/>
</dbReference>
<evidence type="ECO:0000256" key="6">
    <source>
        <dbReference type="SAM" id="Phobius"/>
    </source>
</evidence>
<dbReference type="InterPro" id="IPR052159">
    <property type="entry name" value="Competence_DNA_uptake"/>
</dbReference>
<dbReference type="InterPro" id="IPR036866">
    <property type="entry name" value="RibonucZ/Hydroxyglut_hydro"/>
</dbReference>
<comment type="subcellular location">
    <subcellularLocation>
        <location evidence="1">Cell membrane</location>
        <topology evidence="1">Multi-pass membrane protein</topology>
    </subcellularLocation>
</comment>
<protein>
    <submittedName>
        <fullName evidence="8">Competence protein ComEC</fullName>
    </submittedName>
</protein>
<sequence length="804" mass="91057">MLQRPFVVIGLGWLAGSMISYWLWKNWLGYIVFFILVMVIGGWVFYYYRRGLMVTLFLIGIFLGAARFAYVDQHNHSMISSFCTETCVGIVTGKVISQPIVDGDRVTFDMDVSYISNESTVHPLSNERIRVAAKLKDVDEWRQAQTLQRYDYLRGTMVIERPSPPRNPGAFHYQEYLYRQQIHWIGKMDGWKPIVQSSSSFHLRVELDHLQAHLSQQLDTIFSQEHAGLMKGMLLGQREQVDEDTQENYQQLGIIHILSISGLHVGVIVSCLYVALKWIGLTREKAALVTLCVLPLYAMLVGAGVPVIRASLMGGLALLAIYLNKWKDMASFLAIALIVQLLWNPYQWLEVGFQLSYLVTFALIIGVEELADRLPLDWSWLRSTIAVMIIAQVVSFPILIWHFQQFSFISWLANLLFVPVLSLLVLPIGMGSLFLSFINSSLAKGIALFPSLVLDGVDQGVDLLMAWSWAHTSWVPPSLLWLLAYIIILLYLWGAWVKSYFVHSKHRWISMGFLVALFVYAHQIHLWEREETRITFLDVGQGDAIIIETKDGKVIMIDGGGSVSYAKEKWQQRTSSYDVGKRVLVPYLSYRGIRQIDQLILTHGDADHIGGLLAVVERFPVKQVIRNPHPPRSLIEAMLINSLEKQGVPIGHVPSGKGWQLESGVSWQFLHPDSKQLLSDGKQTNEDSVVVLLQVYGVKILLTGDIGKQAEQFLLTHWDLPSVDVLKVAHHGSRTSTHEPWLSATQPKHAVISVGKQNRFGHPTPDVLQRLEQHQAIIWRTDEQGAISVRVDPSGKYQLEAMIK</sequence>
<feature type="domain" description="Metallo-beta-lactamase" evidence="7">
    <location>
        <begin position="541"/>
        <end position="756"/>
    </location>
</feature>
<dbReference type="SUPFAM" id="SSF56281">
    <property type="entry name" value="Metallo-hydrolase/oxidoreductase"/>
    <property type="match status" value="1"/>
</dbReference>
<feature type="transmembrane region" description="Helical" evidence="6">
    <location>
        <begin position="329"/>
        <end position="346"/>
    </location>
</feature>
<gene>
    <name evidence="8" type="ORF">EDD58_103211</name>
</gene>
<keyword evidence="2" id="KW-1003">Cell membrane</keyword>
<evidence type="ECO:0000256" key="1">
    <source>
        <dbReference type="ARBA" id="ARBA00004651"/>
    </source>
</evidence>
<dbReference type="Pfam" id="PF13567">
    <property type="entry name" value="DUF4131"/>
    <property type="match status" value="1"/>
</dbReference>
<keyword evidence="9" id="KW-1185">Reference proteome</keyword>
<dbReference type="Proteomes" id="UP000294937">
    <property type="component" value="Unassembled WGS sequence"/>
</dbReference>
<dbReference type="AlphaFoldDB" id="A0A4R3L4T8"/>
<keyword evidence="5 6" id="KW-0472">Membrane</keyword>
<evidence type="ECO:0000313" key="9">
    <source>
        <dbReference type="Proteomes" id="UP000294937"/>
    </source>
</evidence>
<dbReference type="InterPro" id="IPR035681">
    <property type="entry name" value="ComA-like_MBL"/>
</dbReference>
<dbReference type="InterPro" id="IPR004477">
    <property type="entry name" value="ComEC_N"/>
</dbReference>
<reference evidence="8 9" key="1">
    <citation type="submission" date="2019-03" db="EMBL/GenBank/DDBJ databases">
        <title>Genomic Encyclopedia of Type Strains, Phase IV (KMG-IV): sequencing the most valuable type-strain genomes for metagenomic binning, comparative biology and taxonomic classification.</title>
        <authorList>
            <person name="Goeker M."/>
        </authorList>
    </citation>
    <scope>NUCLEOTIDE SEQUENCE [LARGE SCALE GENOMIC DNA]</scope>
    <source>
        <strain evidence="8 9">DSM 45707</strain>
    </source>
</reference>
<feature type="transmembrane region" description="Helical" evidence="6">
    <location>
        <begin position="383"/>
        <end position="402"/>
    </location>
</feature>
<dbReference type="InterPro" id="IPR025405">
    <property type="entry name" value="DUF4131"/>
</dbReference>
<dbReference type="InterPro" id="IPR004797">
    <property type="entry name" value="Competence_ComEC/Rec2"/>
</dbReference>
<dbReference type="CDD" id="cd07731">
    <property type="entry name" value="ComA-like_MBL-fold"/>
    <property type="match status" value="1"/>
</dbReference>
<accession>A0A4R3L4T8</accession>
<dbReference type="PANTHER" id="PTHR30619:SF1">
    <property type="entry name" value="RECOMBINATION PROTEIN 2"/>
    <property type="match status" value="1"/>
</dbReference>
<keyword evidence="4 6" id="KW-1133">Transmembrane helix</keyword>
<feature type="transmembrane region" description="Helical" evidence="6">
    <location>
        <begin position="474"/>
        <end position="496"/>
    </location>
</feature>
<evidence type="ECO:0000259" key="7">
    <source>
        <dbReference type="SMART" id="SM00849"/>
    </source>
</evidence>
<proteinExistence type="predicted"/>
<feature type="transmembrane region" description="Helical" evidence="6">
    <location>
        <begin position="508"/>
        <end position="527"/>
    </location>
</feature>
<comment type="caution">
    <text evidence="8">The sequence shown here is derived from an EMBL/GenBank/DDBJ whole genome shotgun (WGS) entry which is preliminary data.</text>
</comment>
<dbReference type="GO" id="GO:0005886">
    <property type="term" value="C:plasma membrane"/>
    <property type="evidence" value="ECO:0007669"/>
    <property type="project" value="UniProtKB-SubCell"/>
</dbReference>
<name>A0A4R3L4T8_9BACL</name>
<feature type="transmembrane region" description="Helical" evidence="6">
    <location>
        <begin position="6"/>
        <end position="23"/>
    </location>
</feature>